<sequence>MFLSKVKSRGAEGNYTKRGNLICRDSSLCNAQLSSLDYLASFVETTLLVTPFPELSANQLGKLFKKVKKLPEPKWENMNRHEMTYLGWNDNGSQKKYIVAPRDGKLVGIYGDFKQVIILNKAFNSVNDKNVKSVVQADVIETVKAILPDTDVANEFLAQLPEIALSKQRAEHAFKQLAEHFYIMIELWKTNGVDEDASIWVIVCTPHEG</sequence>
<dbReference type="Gene3D" id="1.20.1280.250">
    <property type="match status" value="1"/>
</dbReference>
<feature type="domain" description="Elongation factor G-binding protein N-terminal" evidence="1">
    <location>
        <begin position="114"/>
        <end position="182"/>
    </location>
</feature>
<evidence type="ECO:0000259" key="1">
    <source>
        <dbReference type="Pfam" id="PF07299"/>
    </source>
</evidence>
<dbReference type="EMBL" id="JACSZT010000003">
    <property type="protein sequence ID" value="MBC6498256.1"/>
    <property type="molecule type" value="Genomic_DNA"/>
</dbReference>
<protein>
    <recommendedName>
        <fullName evidence="1">Elongation factor G-binding protein N-terminal domain-containing protein</fullName>
    </recommendedName>
</protein>
<gene>
    <name evidence="2" type="ORF">H7R52_02205</name>
</gene>
<dbReference type="InterPro" id="IPR038344">
    <property type="entry name" value="EF-G_N_sf"/>
</dbReference>
<evidence type="ECO:0000313" key="3">
    <source>
        <dbReference type="Proteomes" id="UP000650485"/>
    </source>
</evidence>
<evidence type="ECO:0000313" key="2">
    <source>
        <dbReference type="EMBL" id="MBC6498256.1"/>
    </source>
</evidence>
<comment type="caution">
    <text evidence="2">The sequence shown here is derived from an EMBL/GenBank/DDBJ whole genome shotgun (WGS) entry which is preliminary data.</text>
</comment>
<organism evidence="2 3">
    <name type="scientific">Weissella confusa</name>
    <name type="common">Lactobacillus confusus</name>
    <dbReference type="NCBI Taxonomy" id="1583"/>
    <lineage>
        <taxon>Bacteria</taxon>
        <taxon>Bacillati</taxon>
        <taxon>Bacillota</taxon>
        <taxon>Bacilli</taxon>
        <taxon>Lactobacillales</taxon>
        <taxon>Lactobacillaceae</taxon>
        <taxon>Weissella</taxon>
    </lineage>
</organism>
<dbReference type="Proteomes" id="UP000650485">
    <property type="component" value="Unassembled WGS sequence"/>
</dbReference>
<reference evidence="2" key="1">
    <citation type="submission" date="2020-08" db="EMBL/GenBank/DDBJ databases">
        <title>Complete genome sequence of Weissella confusa strain FS54 provides insights into metabolic potential.</title>
        <authorList>
            <person name="Fhoula I."/>
            <person name="Najjari A."/>
            <person name="Lekired A."/>
            <person name="Bessrour-Aouam N."/>
            <person name="Jaballah S."/>
            <person name="Klibi N."/>
            <person name="Ouzari H.-I."/>
        </authorList>
    </citation>
    <scope>NUCLEOTIDE SEQUENCE</scope>
    <source>
        <strain evidence="2">FS54</strain>
    </source>
</reference>
<dbReference type="Pfam" id="PF07299">
    <property type="entry name" value="EF-G-binding_N"/>
    <property type="match status" value="1"/>
</dbReference>
<dbReference type="AlphaFoldDB" id="A0A923NEG9"/>
<name>A0A923NEG9_WEICO</name>
<proteinExistence type="predicted"/>
<dbReference type="InterPro" id="IPR010841">
    <property type="entry name" value="EF-G-binding_N"/>
</dbReference>
<accession>A0A923NEG9</accession>